<dbReference type="EMBL" id="VSSQ01032914">
    <property type="protein sequence ID" value="MPM84346.1"/>
    <property type="molecule type" value="Genomic_DNA"/>
</dbReference>
<reference evidence="2" key="1">
    <citation type="submission" date="2019-08" db="EMBL/GenBank/DDBJ databases">
        <authorList>
            <person name="Kucharzyk K."/>
            <person name="Murdoch R.W."/>
            <person name="Higgins S."/>
            <person name="Loffler F."/>
        </authorList>
    </citation>
    <scope>NUCLEOTIDE SEQUENCE</scope>
</reference>
<proteinExistence type="predicted"/>
<comment type="caution">
    <text evidence="2">The sequence shown here is derived from an EMBL/GenBank/DDBJ whole genome shotgun (WGS) entry which is preliminary data.</text>
</comment>
<organism evidence="2">
    <name type="scientific">bioreactor metagenome</name>
    <dbReference type="NCBI Taxonomy" id="1076179"/>
    <lineage>
        <taxon>unclassified sequences</taxon>
        <taxon>metagenomes</taxon>
        <taxon>ecological metagenomes</taxon>
    </lineage>
</organism>
<sequence length="229" mass="25682">MKKMIALSLAVVSMAACSGSKPETSEVKAFLNSKFESCKNIKVTNIKKTNGYPHPKDASVHVVEYAYTIALKNPSEYKALAAIYKQEKEQVDAYALDIKQALENRSRASDEQTRARDEGDAERGAQATRDFLAANNQAYELEKKSRAFTGKTKIYQNVSLKVSGFYFEGCSDQTIKEFTPSKYGYGGRILNLGIENDDSPEWFAIQDIDMTGEAMLRKTDNGWRGIERR</sequence>
<evidence type="ECO:0000313" key="2">
    <source>
        <dbReference type="EMBL" id="MPM84346.1"/>
    </source>
</evidence>
<feature type="compositionally biased region" description="Basic and acidic residues" evidence="1">
    <location>
        <begin position="105"/>
        <end position="123"/>
    </location>
</feature>
<name>A0A645D4P4_9ZZZZ</name>
<evidence type="ECO:0000256" key="1">
    <source>
        <dbReference type="SAM" id="MobiDB-lite"/>
    </source>
</evidence>
<gene>
    <name evidence="2" type="ORF">SDC9_131417</name>
</gene>
<dbReference type="AlphaFoldDB" id="A0A645D4P4"/>
<feature type="region of interest" description="Disordered" evidence="1">
    <location>
        <begin position="105"/>
        <end position="125"/>
    </location>
</feature>
<dbReference type="PROSITE" id="PS51257">
    <property type="entry name" value="PROKAR_LIPOPROTEIN"/>
    <property type="match status" value="1"/>
</dbReference>
<accession>A0A645D4P4</accession>
<protein>
    <submittedName>
        <fullName evidence="2">Uncharacterized protein</fullName>
    </submittedName>
</protein>